<reference evidence="2 3" key="1">
    <citation type="submission" date="2023-06" db="EMBL/GenBank/DDBJ databases">
        <title>Azospirillum isscasensis sp.nov, a bacterium isolated from rhizosphere soil of rice.</title>
        <authorList>
            <person name="Wang H."/>
        </authorList>
    </citation>
    <scope>NUCLEOTIDE SEQUENCE [LARGE SCALE GENOMIC DNA]</scope>
    <source>
        <strain evidence="2 3">C340-1</strain>
    </source>
</reference>
<gene>
    <name evidence="2" type="ORF">QSG27_21050</name>
</gene>
<dbReference type="Proteomes" id="UP001227317">
    <property type="component" value="Unassembled WGS sequence"/>
</dbReference>
<feature type="repeat" description="TPR" evidence="1">
    <location>
        <begin position="38"/>
        <end position="71"/>
    </location>
</feature>
<dbReference type="Gene3D" id="1.25.40.10">
    <property type="entry name" value="Tetratricopeptide repeat domain"/>
    <property type="match status" value="1"/>
</dbReference>
<protein>
    <recommendedName>
        <fullName evidence="4">Tetratricopeptide repeat protein</fullName>
    </recommendedName>
</protein>
<proteinExistence type="predicted"/>
<name>A0ABU0WLU6_9PROT</name>
<sequence>MVSLSEAYALAIGHHRAGRMGEAAGLYRAILDADPRQADALHLLGVLSGQIGRTEDAVALIAGAIALDPEAEDYHDTLGSLRRTGGDAVRAVGHHARALALEPARAKAAFNRGLALGDLAREDARPVFLDALPSYQPRIAEAAERSMPIPPVAGGGAVLLVSVDSGYWRRFGRAGDPRARVRPHRLVLRPGRGGLDAGSGGALRDPSRLGAGGRCGCGSTSSCACPGSISR</sequence>
<dbReference type="PROSITE" id="PS50005">
    <property type="entry name" value="TPR"/>
    <property type="match status" value="1"/>
</dbReference>
<dbReference type="PANTHER" id="PTHR44998:SF1">
    <property type="entry name" value="UDP-N-ACETYLGLUCOSAMINE--PEPTIDE N-ACETYLGLUCOSAMINYLTRANSFERASE 110 KDA SUBUNIT"/>
    <property type="match status" value="1"/>
</dbReference>
<dbReference type="EMBL" id="JAUJFI010000126">
    <property type="protein sequence ID" value="MDQ2105201.1"/>
    <property type="molecule type" value="Genomic_DNA"/>
</dbReference>
<dbReference type="InterPro" id="IPR019734">
    <property type="entry name" value="TPR_rpt"/>
</dbReference>
<dbReference type="Pfam" id="PF14559">
    <property type="entry name" value="TPR_19"/>
    <property type="match status" value="1"/>
</dbReference>
<evidence type="ECO:0008006" key="4">
    <source>
        <dbReference type="Google" id="ProtNLM"/>
    </source>
</evidence>
<keyword evidence="3" id="KW-1185">Reference proteome</keyword>
<organism evidence="2 3">
    <name type="scientific">Azospirillum isscasi</name>
    <dbReference type="NCBI Taxonomy" id="3053926"/>
    <lineage>
        <taxon>Bacteria</taxon>
        <taxon>Pseudomonadati</taxon>
        <taxon>Pseudomonadota</taxon>
        <taxon>Alphaproteobacteria</taxon>
        <taxon>Rhodospirillales</taxon>
        <taxon>Azospirillaceae</taxon>
        <taxon>Azospirillum</taxon>
    </lineage>
</organism>
<dbReference type="InterPro" id="IPR011990">
    <property type="entry name" value="TPR-like_helical_dom_sf"/>
</dbReference>
<dbReference type="PANTHER" id="PTHR44998">
    <property type="match status" value="1"/>
</dbReference>
<accession>A0ABU0WLU6</accession>
<comment type="caution">
    <text evidence="2">The sequence shown here is derived from an EMBL/GenBank/DDBJ whole genome shotgun (WGS) entry which is preliminary data.</text>
</comment>
<evidence type="ECO:0000313" key="3">
    <source>
        <dbReference type="Proteomes" id="UP001227317"/>
    </source>
</evidence>
<dbReference type="SUPFAM" id="SSF48452">
    <property type="entry name" value="TPR-like"/>
    <property type="match status" value="1"/>
</dbReference>
<evidence type="ECO:0000313" key="2">
    <source>
        <dbReference type="EMBL" id="MDQ2105201.1"/>
    </source>
</evidence>
<keyword evidence="1" id="KW-0802">TPR repeat</keyword>
<evidence type="ECO:0000256" key="1">
    <source>
        <dbReference type="PROSITE-ProRule" id="PRU00339"/>
    </source>
</evidence>